<dbReference type="InterPro" id="IPR015422">
    <property type="entry name" value="PyrdxlP-dep_Trfase_small"/>
</dbReference>
<dbReference type="InterPro" id="IPR015421">
    <property type="entry name" value="PyrdxlP-dep_Trfase_major"/>
</dbReference>
<dbReference type="Gene3D" id="3.40.640.10">
    <property type="entry name" value="Type I PLP-dependent aspartate aminotransferase-like (Major domain)"/>
    <property type="match status" value="1"/>
</dbReference>
<evidence type="ECO:0000256" key="7">
    <source>
        <dbReference type="ARBA" id="ARBA00023133"/>
    </source>
</evidence>
<evidence type="ECO:0000256" key="3">
    <source>
        <dbReference type="ARBA" id="ARBA00008392"/>
    </source>
</evidence>
<dbReference type="CDD" id="cd06454">
    <property type="entry name" value="KBL_like"/>
    <property type="match status" value="1"/>
</dbReference>
<keyword evidence="6 13" id="KW-0663">Pyridoxal phosphate</keyword>
<dbReference type="OrthoDB" id="10263824at2759"/>
<dbReference type="Gene3D" id="3.90.1150.10">
    <property type="entry name" value="Aspartate Aminotransferase, domain 1"/>
    <property type="match status" value="1"/>
</dbReference>
<dbReference type="FunFam" id="3.40.640.10:FF:000006">
    <property type="entry name" value="5-aminolevulinate synthase, mitochondrial"/>
    <property type="match status" value="1"/>
</dbReference>
<comment type="cofactor">
    <cofactor evidence="1 13">
        <name>pyridoxal 5'-phosphate</name>
        <dbReference type="ChEBI" id="CHEBI:597326"/>
    </cofactor>
</comment>
<reference evidence="15" key="1">
    <citation type="submission" date="2023-04" db="EMBL/GenBank/DDBJ databases">
        <title>Phytophthora fragariaefolia NBRC 109709.</title>
        <authorList>
            <person name="Ichikawa N."/>
            <person name="Sato H."/>
            <person name="Tonouchi N."/>
        </authorList>
    </citation>
    <scope>NUCLEOTIDE SEQUENCE</scope>
    <source>
        <strain evidence="15">NBRC 109709</strain>
    </source>
</reference>
<organism evidence="15 16">
    <name type="scientific">Phytophthora fragariaefolia</name>
    <dbReference type="NCBI Taxonomy" id="1490495"/>
    <lineage>
        <taxon>Eukaryota</taxon>
        <taxon>Sar</taxon>
        <taxon>Stramenopiles</taxon>
        <taxon>Oomycota</taxon>
        <taxon>Peronosporomycetes</taxon>
        <taxon>Peronosporales</taxon>
        <taxon>Peronosporaceae</taxon>
        <taxon>Phytophthora</taxon>
    </lineage>
</organism>
<dbReference type="InterPro" id="IPR010961">
    <property type="entry name" value="4pyrrol_synth_NH2levulA_synth"/>
</dbReference>
<dbReference type="Proteomes" id="UP001165121">
    <property type="component" value="Unassembled WGS sequence"/>
</dbReference>
<dbReference type="GO" id="GO:0030170">
    <property type="term" value="F:pyridoxal phosphate binding"/>
    <property type="evidence" value="ECO:0007669"/>
    <property type="project" value="InterPro"/>
</dbReference>
<evidence type="ECO:0000313" key="16">
    <source>
        <dbReference type="Proteomes" id="UP001165121"/>
    </source>
</evidence>
<evidence type="ECO:0000259" key="14">
    <source>
        <dbReference type="Pfam" id="PF00155"/>
    </source>
</evidence>
<dbReference type="GO" id="GO:0003870">
    <property type="term" value="F:5-aminolevulinate synthase activity"/>
    <property type="evidence" value="ECO:0007669"/>
    <property type="project" value="UniProtKB-EC"/>
</dbReference>
<evidence type="ECO:0000256" key="13">
    <source>
        <dbReference type="RuleBase" id="RU003693"/>
    </source>
</evidence>
<proteinExistence type="inferred from homology"/>
<feature type="domain" description="Aminotransferase class I/classII large" evidence="14">
    <location>
        <begin position="205"/>
        <end position="549"/>
    </location>
</feature>
<dbReference type="PROSITE" id="PS00599">
    <property type="entry name" value="AA_TRANSFER_CLASS_2"/>
    <property type="match status" value="1"/>
</dbReference>
<dbReference type="NCBIfam" id="TIGR01821">
    <property type="entry name" value="5aminolev_synth"/>
    <property type="match status" value="1"/>
</dbReference>
<evidence type="ECO:0000256" key="8">
    <source>
        <dbReference type="ARBA" id="ARBA00023315"/>
    </source>
</evidence>
<comment type="pathway">
    <text evidence="2">Porphyrin-containing compound metabolism; protoporphyrin-IX biosynthesis; 5-aminolevulinate from glycine: step 1/1.</text>
</comment>
<comment type="similarity">
    <text evidence="3 13">Belongs to the class-II pyridoxal-phosphate-dependent aminotransferase family.</text>
</comment>
<evidence type="ECO:0000256" key="11">
    <source>
        <dbReference type="ARBA" id="ARBA00032773"/>
    </source>
</evidence>
<evidence type="ECO:0000256" key="4">
    <source>
        <dbReference type="ARBA" id="ARBA00013257"/>
    </source>
</evidence>
<dbReference type="GO" id="GO:0005739">
    <property type="term" value="C:mitochondrion"/>
    <property type="evidence" value="ECO:0007669"/>
    <property type="project" value="TreeGrafter"/>
</dbReference>
<evidence type="ECO:0000313" key="15">
    <source>
        <dbReference type="EMBL" id="GMF25253.1"/>
    </source>
</evidence>
<dbReference type="InterPro" id="IPR015424">
    <property type="entry name" value="PyrdxlP-dep_Trfase"/>
</dbReference>
<dbReference type="SUPFAM" id="SSF53383">
    <property type="entry name" value="PLP-dependent transferases"/>
    <property type="match status" value="1"/>
</dbReference>
<sequence length="597" mass="64575">MLGLRISAGGAGGLPRVLALGHFGTGDHQHKLLPQPPAPMALTRASVAAGRLQAASRCPFMHALPTARAALLPNISQLAKMCPHMSSVMGAAAAGGSSSQAHATSTTSDATLKRIAELKKKAQQQKAAQLGGPKPYSSAVARFPTAPTRQTRVGGLSATQYEKGFAQTIETIKREGRYRLFADLERKRGKFPRATHHEDSGKTKEVVAWCSNDYLSMGQHPKVIASMHEYLMKSGAGSGGTRNISGTNHNHVLLERDLADLHQQEAALLFTSCYVANDSVISTLTKIFPDLIMFSDSLNHASMIQGIRHSGAKKFIYKHNDMKDLEEKLKMADPNAPKLILFESVNSMEGTVAPLHEICDLADKYGAMTFNDEVHAVGLYGNRGAGVAERDHCLDRITMVTGTLAKGFGIMGGYVAGNAALVDAMRSCASGFIFSSSMPPMLAAGARASVNHLKESQVERATMHARSQELKYKLVDAGFPLLPSVSHIIPLMVGDAVKVKEASRILMEKHRIYVQPINFPTVPRGEERLRLTPLPTHTDAMVEELMTALEDVWTTLDLPRHFVPKGEYLPKVEWSNSPLEIAGEFVVESAEEAACAA</sequence>
<comment type="catalytic activity">
    <reaction evidence="12">
        <text>succinyl-CoA + glycine + H(+) = 5-aminolevulinate + CO2 + CoA</text>
        <dbReference type="Rhea" id="RHEA:12921"/>
        <dbReference type="ChEBI" id="CHEBI:15378"/>
        <dbReference type="ChEBI" id="CHEBI:16526"/>
        <dbReference type="ChEBI" id="CHEBI:57287"/>
        <dbReference type="ChEBI" id="CHEBI:57292"/>
        <dbReference type="ChEBI" id="CHEBI:57305"/>
        <dbReference type="ChEBI" id="CHEBI:356416"/>
        <dbReference type="EC" id="2.3.1.37"/>
    </reaction>
</comment>
<evidence type="ECO:0000256" key="12">
    <source>
        <dbReference type="ARBA" id="ARBA00047654"/>
    </source>
</evidence>
<evidence type="ECO:0000256" key="6">
    <source>
        <dbReference type="ARBA" id="ARBA00022898"/>
    </source>
</evidence>
<protein>
    <recommendedName>
        <fullName evidence="4">5-aminolevulinate synthase</fullName>
        <ecNumber evidence="4">2.3.1.37</ecNumber>
    </recommendedName>
    <alternativeName>
        <fullName evidence="9">5-aminolevulinic acid synthase</fullName>
    </alternativeName>
    <alternativeName>
        <fullName evidence="10">Delta-ALA synthase</fullName>
    </alternativeName>
    <alternativeName>
        <fullName evidence="11">Delta-aminolevulinate synthase</fullName>
    </alternativeName>
</protein>
<dbReference type="EC" id="2.3.1.37" evidence="4"/>
<keyword evidence="8" id="KW-0012">Acyltransferase</keyword>
<dbReference type="GO" id="GO:0006783">
    <property type="term" value="P:heme biosynthetic process"/>
    <property type="evidence" value="ECO:0007669"/>
    <property type="project" value="UniProtKB-KW"/>
</dbReference>
<dbReference type="InterPro" id="IPR004839">
    <property type="entry name" value="Aminotransferase_I/II_large"/>
</dbReference>
<evidence type="ECO:0000256" key="9">
    <source>
        <dbReference type="ARBA" id="ARBA00031691"/>
    </source>
</evidence>
<evidence type="ECO:0000256" key="1">
    <source>
        <dbReference type="ARBA" id="ARBA00001933"/>
    </source>
</evidence>
<dbReference type="EMBL" id="BSXT01000350">
    <property type="protein sequence ID" value="GMF25253.1"/>
    <property type="molecule type" value="Genomic_DNA"/>
</dbReference>
<keyword evidence="16" id="KW-1185">Reference proteome</keyword>
<gene>
    <name evidence="15" type="ORF">Pfra01_000448000</name>
</gene>
<dbReference type="AlphaFoldDB" id="A0A9W6TYT7"/>
<dbReference type="InterPro" id="IPR050087">
    <property type="entry name" value="AON_synthase_class-II"/>
</dbReference>
<dbReference type="InterPro" id="IPR001917">
    <property type="entry name" value="Aminotrans_II_pyridoxalP_BS"/>
</dbReference>
<evidence type="ECO:0000256" key="10">
    <source>
        <dbReference type="ARBA" id="ARBA00031945"/>
    </source>
</evidence>
<name>A0A9W6TYT7_9STRA</name>
<accession>A0A9W6TYT7</accession>
<dbReference type="PANTHER" id="PTHR13693">
    <property type="entry name" value="CLASS II AMINOTRANSFERASE/8-AMINO-7-OXONONANOATE SYNTHASE"/>
    <property type="match status" value="1"/>
</dbReference>
<dbReference type="PANTHER" id="PTHR13693:SF102">
    <property type="entry name" value="2-AMINO-3-KETOBUTYRATE COENZYME A LIGASE, MITOCHONDRIAL"/>
    <property type="match status" value="1"/>
</dbReference>
<keyword evidence="7" id="KW-0350">Heme biosynthesis</keyword>
<evidence type="ECO:0000256" key="5">
    <source>
        <dbReference type="ARBA" id="ARBA00022679"/>
    </source>
</evidence>
<keyword evidence="5" id="KW-0808">Transferase</keyword>
<evidence type="ECO:0000256" key="2">
    <source>
        <dbReference type="ARBA" id="ARBA00005029"/>
    </source>
</evidence>
<dbReference type="Pfam" id="PF00155">
    <property type="entry name" value="Aminotran_1_2"/>
    <property type="match status" value="1"/>
</dbReference>
<comment type="caution">
    <text evidence="15">The sequence shown here is derived from an EMBL/GenBank/DDBJ whole genome shotgun (WGS) entry which is preliminary data.</text>
</comment>